<keyword evidence="12" id="KW-1185">Reference proteome</keyword>
<dbReference type="PATRIC" id="fig|229920.5.peg.2447"/>
<dbReference type="PANTHER" id="PTHR31490:SF88">
    <property type="entry name" value="BETA-XYLANASE"/>
    <property type="match status" value="1"/>
</dbReference>
<sequence length="408" mass="46632">MNSQLKSRMFHSTITLLNTDGSPLINQPAIVKQINHKFLFGTAAFDTVPLANNEYTGKSLEQAHIRAEKLTTLFNAATLPFYWGQFEPQRGQPKTESLKHAAQWCLDHHLTVKGHPLCWHTLCADWLLPLTNSEILAEEKKRIRREVSDFRGLIDMWDVINEAVIMPVFNRYDNGITRICKEMGRIQTIKTMFETARAENPDAIFLINDFDTSVAYDILVEGCLAAGVKFDAIGIQSHMHQGYWGVEKTLEILERFSRFNLPIHFTETTLVSGQLMPPEIVDLNDYQVKDWPSTPEGEERQAIEAVMHYETLFAHPLVQSITWWDMQDGNWLNSPGGLIRRDGSAKPAYDELLKRVKGEWWLEKTDFFTDENGCLHFSGFPGEYEITAAGERQIISIDQGSDRATIRL</sequence>
<gene>
    <name evidence="11" type="ORF">ADM99_03995</name>
</gene>
<proteinExistence type="inferred from homology"/>
<dbReference type="STRING" id="229920.ADM99_03995"/>
<keyword evidence="7 9" id="KW-0326">Glycosidase</keyword>
<keyword evidence="8 9" id="KW-0624">Polysaccharide degradation</keyword>
<dbReference type="PANTHER" id="PTHR31490">
    <property type="entry name" value="GLYCOSYL HYDROLASE"/>
    <property type="match status" value="1"/>
</dbReference>
<evidence type="ECO:0000256" key="9">
    <source>
        <dbReference type="RuleBase" id="RU361174"/>
    </source>
</evidence>
<evidence type="ECO:0000259" key="10">
    <source>
        <dbReference type="PROSITE" id="PS51760"/>
    </source>
</evidence>
<keyword evidence="4" id="KW-0732">Signal</keyword>
<evidence type="ECO:0000256" key="8">
    <source>
        <dbReference type="ARBA" id="ARBA00023326"/>
    </source>
</evidence>
<comment type="caution">
    <text evidence="11">The sequence shown here is derived from an EMBL/GenBank/DDBJ whole genome shotgun (WGS) entry which is preliminary data.</text>
</comment>
<evidence type="ECO:0000256" key="7">
    <source>
        <dbReference type="ARBA" id="ARBA00023295"/>
    </source>
</evidence>
<keyword evidence="3 11" id="KW-0858">Xylan degradation</keyword>
<evidence type="ECO:0000256" key="6">
    <source>
        <dbReference type="ARBA" id="ARBA00023277"/>
    </source>
</evidence>
<dbReference type="AlphaFoldDB" id="A0A0P6XEZ5"/>
<dbReference type="Proteomes" id="UP000050430">
    <property type="component" value="Unassembled WGS sequence"/>
</dbReference>
<dbReference type="InterPro" id="IPR001000">
    <property type="entry name" value="GH10_dom"/>
</dbReference>
<evidence type="ECO:0000256" key="1">
    <source>
        <dbReference type="ARBA" id="ARBA00000681"/>
    </source>
</evidence>
<protein>
    <recommendedName>
        <fullName evidence="9">Beta-xylanase</fullName>
        <ecNumber evidence="9">3.2.1.8</ecNumber>
    </recommendedName>
</protein>
<dbReference type="OrthoDB" id="137373at2"/>
<dbReference type="GO" id="GO:0045493">
    <property type="term" value="P:xylan catabolic process"/>
    <property type="evidence" value="ECO:0007669"/>
    <property type="project" value="UniProtKB-KW"/>
</dbReference>
<dbReference type="GO" id="GO:0031176">
    <property type="term" value="F:endo-1,4-beta-xylanase activity"/>
    <property type="evidence" value="ECO:0007669"/>
    <property type="project" value="UniProtKB-EC"/>
</dbReference>
<dbReference type="Gene3D" id="3.20.20.80">
    <property type="entry name" value="Glycosidases"/>
    <property type="match status" value="1"/>
</dbReference>
<evidence type="ECO:0000313" key="11">
    <source>
        <dbReference type="EMBL" id="KPL73381.1"/>
    </source>
</evidence>
<evidence type="ECO:0000256" key="2">
    <source>
        <dbReference type="ARBA" id="ARBA00007495"/>
    </source>
</evidence>
<dbReference type="SUPFAM" id="SSF51445">
    <property type="entry name" value="(Trans)glycosidases"/>
    <property type="match status" value="1"/>
</dbReference>
<feature type="domain" description="GH10" evidence="10">
    <location>
        <begin position="54"/>
        <end position="355"/>
    </location>
</feature>
<keyword evidence="5 9" id="KW-0378">Hydrolase</keyword>
<dbReference type="PROSITE" id="PS51760">
    <property type="entry name" value="GH10_2"/>
    <property type="match status" value="1"/>
</dbReference>
<dbReference type="EMBL" id="LGCK01000006">
    <property type="protein sequence ID" value="KPL73381.1"/>
    <property type="molecule type" value="Genomic_DNA"/>
</dbReference>
<dbReference type="SMART" id="SM00633">
    <property type="entry name" value="Glyco_10"/>
    <property type="match status" value="1"/>
</dbReference>
<evidence type="ECO:0000313" key="12">
    <source>
        <dbReference type="Proteomes" id="UP000050430"/>
    </source>
</evidence>
<keyword evidence="6 9" id="KW-0119">Carbohydrate metabolism</keyword>
<organism evidence="11 12">
    <name type="scientific">Leptolinea tardivitalis</name>
    <dbReference type="NCBI Taxonomy" id="229920"/>
    <lineage>
        <taxon>Bacteria</taxon>
        <taxon>Bacillati</taxon>
        <taxon>Chloroflexota</taxon>
        <taxon>Anaerolineae</taxon>
        <taxon>Anaerolineales</taxon>
        <taxon>Anaerolineaceae</taxon>
        <taxon>Leptolinea</taxon>
    </lineage>
</organism>
<evidence type="ECO:0000256" key="4">
    <source>
        <dbReference type="ARBA" id="ARBA00022729"/>
    </source>
</evidence>
<dbReference type="InterPro" id="IPR044846">
    <property type="entry name" value="GH10"/>
</dbReference>
<reference evidence="11 12" key="1">
    <citation type="submission" date="2015-07" db="EMBL/GenBank/DDBJ databases">
        <title>Genome sequence of Leptolinea tardivitalis DSM 16556.</title>
        <authorList>
            <person name="Hemp J."/>
            <person name="Ward L.M."/>
            <person name="Pace L.A."/>
            <person name="Fischer W.W."/>
        </authorList>
    </citation>
    <scope>NUCLEOTIDE SEQUENCE [LARGE SCALE GENOMIC DNA]</scope>
    <source>
        <strain evidence="11 12">YMTK-2</strain>
    </source>
</reference>
<dbReference type="EC" id="3.2.1.8" evidence="9"/>
<accession>A0A0P6XEZ5</accession>
<dbReference type="Pfam" id="PF00331">
    <property type="entry name" value="Glyco_hydro_10"/>
    <property type="match status" value="1"/>
</dbReference>
<dbReference type="PRINTS" id="PR00134">
    <property type="entry name" value="GLHYDRLASE10"/>
</dbReference>
<evidence type="ECO:0000256" key="3">
    <source>
        <dbReference type="ARBA" id="ARBA00022651"/>
    </source>
</evidence>
<dbReference type="InterPro" id="IPR017853">
    <property type="entry name" value="GH"/>
</dbReference>
<dbReference type="RefSeq" id="WP_062421801.1">
    <property type="nucleotide sequence ID" value="NZ_BBYA01000009.1"/>
</dbReference>
<comment type="catalytic activity">
    <reaction evidence="1 9">
        <text>Endohydrolysis of (1-&gt;4)-beta-D-xylosidic linkages in xylans.</text>
        <dbReference type="EC" id="3.2.1.8"/>
    </reaction>
</comment>
<name>A0A0P6XEZ5_9CHLR</name>
<evidence type="ECO:0000256" key="5">
    <source>
        <dbReference type="ARBA" id="ARBA00022801"/>
    </source>
</evidence>
<comment type="similarity">
    <text evidence="2 9">Belongs to the glycosyl hydrolase 10 (cellulase F) family.</text>
</comment>